<evidence type="ECO:0000313" key="13">
    <source>
        <dbReference type="EMBL" id="MDQ0205489.1"/>
    </source>
</evidence>
<evidence type="ECO:0000256" key="4">
    <source>
        <dbReference type="ARBA" id="ARBA00009879"/>
    </source>
</evidence>
<comment type="similarity">
    <text evidence="4">Belongs to the ThiD family.</text>
</comment>
<proteinExistence type="inferred from homology"/>
<dbReference type="NCBIfam" id="TIGR00097">
    <property type="entry name" value="HMP-P_kinase"/>
    <property type="match status" value="1"/>
</dbReference>
<protein>
    <recommendedName>
        <fullName evidence="7">Hydroxymethylpyrimidine/phosphomethylpyrimidine kinase</fullName>
        <ecNumber evidence="5">2.7.1.49</ecNumber>
        <ecNumber evidence="6">2.7.4.7</ecNumber>
    </recommendedName>
    <alternativeName>
        <fullName evidence="10">Hydroxymethylpyrimidine kinase</fullName>
    </alternativeName>
    <alternativeName>
        <fullName evidence="11">Hydroxymethylpyrimidine phosphate kinase</fullName>
    </alternativeName>
</protein>
<evidence type="ECO:0000313" key="14">
    <source>
        <dbReference type="Proteomes" id="UP001225034"/>
    </source>
</evidence>
<evidence type="ECO:0000256" key="6">
    <source>
        <dbReference type="ARBA" id="ARBA00012963"/>
    </source>
</evidence>
<dbReference type="GO" id="GO:0008972">
    <property type="term" value="F:phosphomethylpyrimidine kinase activity"/>
    <property type="evidence" value="ECO:0007669"/>
    <property type="project" value="UniProtKB-EC"/>
</dbReference>
<evidence type="ECO:0000256" key="3">
    <source>
        <dbReference type="ARBA" id="ARBA00004769"/>
    </source>
</evidence>
<evidence type="ECO:0000256" key="11">
    <source>
        <dbReference type="ARBA" id="ARBA00043176"/>
    </source>
</evidence>
<keyword evidence="13" id="KW-0808">Transferase</keyword>
<dbReference type="Pfam" id="PF08543">
    <property type="entry name" value="Phos_pyr_kin"/>
    <property type="match status" value="1"/>
</dbReference>
<gene>
    <name evidence="13" type="ORF">J2S05_000263</name>
</gene>
<evidence type="ECO:0000256" key="2">
    <source>
        <dbReference type="ARBA" id="ARBA00000565"/>
    </source>
</evidence>
<evidence type="ECO:0000256" key="7">
    <source>
        <dbReference type="ARBA" id="ARBA00019161"/>
    </source>
</evidence>
<comment type="pathway">
    <text evidence="9">Cofactor biosynthesis; thiamine diphosphate biosynthesis; 4-amino-2-methyl-5-diphosphomethylpyrimidine from 5-amino-1-(5-phospho-D-ribosyl)imidazole: step 2/3.</text>
</comment>
<dbReference type="InterPro" id="IPR029056">
    <property type="entry name" value="Ribokinase-like"/>
</dbReference>
<keyword evidence="8" id="KW-0784">Thiamine biosynthesis</keyword>
<dbReference type="Proteomes" id="UP001225034">
    <property type="component" value="Unassembled WGS sequence"/>
</dbReference>
<comment type="catalytic activity">
    <reaction evidence="2">
        <text>4-amino-2-methyl-5-(phosphooxymethyl)pyrimidine + ATP = 4-amino-2-methyl-5-(diphosphooxymethyl)pyrimidine + ADP</text>
        <dbReference type="Rhea" id="RHEA:19893"/>
        <dbReference type="ChEBI" id="CHEBI:30616"/>
        <dbReference type="ChEBI" id="CHEBI:57841"/>
        <dbReference type="ChEBI" id="CHEBI:58354"/>
        <dbReference type="ChEBI" id="CHEBI:456216"/>
        <dbReference type="EC" id="2.7.4.7"/>
    </reaction>
</comment>
<dbReference type="EC" id="2.7.4.7" evidence="6"/>
<dbReference type="EC" id="2.7.1.49" evidence="5"/>
<dbReference type="EMBL" id="JAUSUA010000001">
    <property type="protein sequence ID" value="MDQ0205489.1"/>
    <property type="molecule type" value="Genomic_DNA"/>
</dbReference>
<sequence>MSIHTALTIAGTDPTGGAGIQADLKTFQEREVFGMSVITTVLAQNTTGVQMINHMPLELIEKQLDSVITDIPPSAVKTGMIATPEMMEFLVDYLKNLQVPYICDPVMIAKSGDPLMDAQSRQSLRQTLVPLATIVTPNIPEASELTEMNIETIDDMERAAKMIVHELGAQAAVIKGGYRTDHSTDVLYANGIITRLHADRTNTKHLHGTGCTFSAAITAELAKGHSIESAVATGKAFITDSITHTLELGTGNGPTNHWGFRLKGLPGQT</sequence>
<organism evidence="13 14">
    <name type="scientific">Alkalicoccobacillus murimartini</name>
    <dbReference type="NCBI Taxonomy" id="171685"/>
    <lineage>
        <taxon>Bacteria</taxon>
        <taxon>Bacillati</taxon>
        <taxon>Bacillota</taxon>
        <taxon>Bacilli</taxon>
        <taxon>Bacillales</taxon>
        <taxon>Bacillaceae</taxon>
        <taxon>Alkalicoccobacillus</taxon>
    </lineage>
</organism>
<name>A0ABT9YCB2_9BACI</name>
<comment type="caution">
    <text evidence="13">The sequence shown here is derived from an EMBL/GenBank/DDBJ whole genome shotgun (WGS) entry which is preliminary data.</text>
</comment>
<evidence type="ECO:0000256" key="8">
    <source>
        <dbReference type="ARBA" id="ARBA00022977"/>
    </source>
</evidence>
<dbReference type="PANTHER" id="PTHR20858:SF17">
    <property type="entry name" value="HYDROXYMETHYLPYRIMIDINE_PHOSPHOMETHYLPYRIMIDINE KINASE THI20-RELATED"/>
    <property type="match status" value="1"/>
</dbReference>
<evidence type="ECO:0000256" key="9">
    <source>
        <dbReference type="ARBA" id="ARBA00037917"/>
    </source>
</evidence>
<dbReference type="InterPro" id="IPR004399">
    <property type="entry name" value="HMP/HMP-P_kinase_dom"/>
</dbReference>
<evidence type="ECO:0000256" key="1">
    <source>
        <dbReference type="ARBA" id="ARBA00000151"/>
    </source>
</evidence>
<dbReference type="PANTHER" id="PTHR20858">
    <property type="entry name" value="PHOSPHOMETHYLPYRIMIDINE KINASE"/>
    <property type="match status" value="1"/>
</dbReference>
<evidence type="ECO:0000259" key="12">
    <source>
        <dbReference type="Pfam" id="PF08543"/>
    </source>
</evidence>
<keyword evidence="13" id="KW-0418">Kinase</keyword>
<keyword evidence="14" id="KW-1185">Reference proteome</keyword>
<dbReference type="Gene3D" id="3.40.1190.20">
    <property type="match status" value="1"/>
</dbReference>
<evidence type="ECO:0000256" key="5">
    <source>
        <dbReference type="ARBA" id="ARBA00012135"/>
    </source>
</evidence>
<comment type="pathway">
    <text evidence="3">Cofactor biosynthesis; thiamine diphosphate biosynthesis; 4-amino-2-methyl-5-diphosphomethylpyrimidine from 5-amino-1-(5-phospho-D-ribosyl)imidazole: step 3/3.</text>
</comment>
<dbReference type="SUPFAM" id="SSF53613">
    <property type="entry name" value="Ribokinase-like"/>
    <property type="match status" value="1"/>
</dbReference>
<dbReference type="CDD" id="cd01169">
    <property type="entry name" value="HMPP_kinase"/>
    <property type="match status" value="1"/>
</dbReference>
<dbReference type="GO" id="GO:0008902">
    <property type="term" value="F:hydroxymethylpyrimidine kinase activity"/>
    <property type="evidence" value="ECO:0007669"/>
    <property type="project" value="UniProtKB-EC"/>
</dbReference>
<dbReference type="InterPro" id="IPR013749">
    <property type="entry name" value="PM/HMP-P_kinase-1"/>
</dbReference>
<feature type="domain" description="Pyridoxamine kinase/Phosphomethylpyrimidine kinase" evidence="12">
    <location>
        <begin position="13"/>
        <end position="256"/>
    </location>
</feature>
<dbReference type="RefSeq" id="WP_306979206.1">
    <property type="nucleotide sequence ID" value="NZ_JAUSUA010000001.1"/>
</dbReference>
<reference evidence="13 14" key="1">
    <citation type="submission" date="2023-07" db="EMBL/GenBank/DDBJ databases">
        <title>Genomic Encyclopedia of Type Strains, Phase IV (KMG-IV): sequencing the most valuable type-strain genomes for metagenomic binning, comparative biology and taxonomic classification.</title>
        <authorList>
            <person name="Goeker M."/>
        </authorList>
    </citation>
    <scope>NUCLEOTIDE SEQUENCE [LARGE SCALE GENOMIC DNA]</scope>
    <source>
        <strain evidence="13 14">DSM 19154</strain>
    </source>
</reference>
<evidence type="ECO:0000256" key="10">
    <source>
        <dbReference type="ARBA" id="ARBA00042102"/>
    </source>
</evidence>
<comment type="catalytic activity">
    <reaction evidence="1">
        <text>4-amino-5-hydroxymethyl-2-methylpyrimidine + ATP = 4-amino-2-methyl-5-(phosphooxymethyl)pyrimidine + ADP + H(+)</text>
        <dbReference type="Rhea" id="RHEA:23096"/>
        <dbReference type="ChEBI" id="CHEBI:15378"/>
        <dbReference type="ChEBI" id="CHEBI:16892"/>
        <dbReference type="ChEBI" id="CHEBI:30616"/>
        <dbReference type="ChEBI" id="CHEBI:58354"/>
        <dbReference type="ChEBI" id="CHEBI:456216"/>
        <dbReference type="EC" id="2.7.1.49"/>
    </reaction>
</comment>
<accession>A0ABT9YCB2</accession>